<feature type="compositionally biased region" description="Low complexity" evidence="7">
    <location>
        <begin position="377"/>
        <end position="392"/>
    </location>
</feature>
<evidence type="ECO:0000256" key="5">
    <source>
        <dbReference type="ARBA" id="ARBA00023242"/>
    </source>
</evidence>
<feature type="compositionally biased region" description="Acidic residues" evidence="7">
    <location>
        <begin position="501"/>
        <end position="520"/>
    </location>
</feature>
<proteinExistence type="predicted"/>
<accession>A0A816EKE3</accession>
<dbReference type="EMBL" id="CAJNOR010009841">
    <property type="protein sequence ID" value="CAF1648690.1"/>
    <property type="molecule type" value="Genomic_DNA"/>
</dbReference>
<dbReference type="Pfam" id="PF05225">
    <property type="entry name" value="HTH_psq"/>
    <property type="match status" value="1"/>
</dbReference>
<dbReference type="GO" id="GO:0003677">
    <property type="term" value="F:DNA binding"/>
    <property type="evidence" value="ECO:0007669"/>
    <property type="project" value="UniProtKB-UniRule"/>
</dbReference>
<keyword evidence="3 6" id="KW-0238">DNA-binding</keyword>
<evidence type="ECO:0000256" key="3">
    <source>
        <dbReference type="ARBA" id="ARBA00023125"/>
    </source>
</evidence>
<dbReference type="InterPro" id="IPR007889">
    <property type="entry name" value="HTH_Psq"/>
</dbReference>
<dbReference type="PROSITE" id="PS50960">
    <property type="entry name" value="HTH_PSQ"/>
    <property type="match status" value="1"/>
</dbReference>
<evidence type="ECO:0000256" key="1">
    <source>
        <dbReference type="ARBA" id="ARBA00004123"/>
    </source>
</evidence>
<keyword evidence="5 6" id="KW-0539">Nucleus</keyword>
<keyword evidence="10" id="KW-1185">Reference proteome</keyword>
<dbReference type="AlphaFoldDB" id="A0A816EKE3"/>
<feature type="compositionally biased region" description="Low complexity" evidence="7">
    <location>
        <begin position="267"/>
        <end position="278"/>
    </location>
</feature>
<dbReference type="Gene3D" id="1.10.10.60">
    <property type="entry name" value="Homeodomain-like"/>
    <property type="match status" value="1"/>
</dbReference>
<reference evidence="9" key="1">
    <citation type="submission" date="2021-02" db="EMBL/GenBank/DDBJ databases">
        <authorList>
            <person name="Nowell W R."/>
        </authorList>
    </citation>
    <scope>NUCLEOTIDE SEQUENCE</scope>
</reference>
<dbReference type="Proteomes" id="UP000663828">
    <property type="component" value="Unassembled WGS sequence"/>
</dbReference>
<dbReference type="SUPFAM" id="SSF46689">
    <property type="entry name" value="Homeodomain-like"/>
    <property type="match status" value="1"/>
</dbReference>
<keyword evidence="4" id="KW-0804">Transcription</keyword>
<evidence type="ECO:0000256" key="2">
    <source>
        <dbReference type="ARBA" id="ARBA00023015"/>
    </source>
</evidence>
<feature type="domain" description="HTH psq-type" evidence="8">
    <location>
        <begin position="396"/>
        <end position="448"/>
    </location>
</feature>
<feature type="region of interest" description="Disordered" evidence="7">
    <location>
        <begin position="217"/>
        <end position="239"/>
    </location>
</feature>
<dbReference type="PANTHER" id="PTHR21545">
    <property type="entry name" value="TRANSCRIPTION FACTOR MLR1/2"/>
    <property type="match status" value="1"/>
</dbReference>
<feature type="region of interest" description="Disordered" evidence="7">
    <location>
        <begin position="264"/>
        <end position="285"/>
    </location>
</feature>
<comment type="subcellular location">
    <subcellularLocation>
        <location evidence="1 6">Nucleus</location>
    </subcellularLocation>
</comment>
<feature type="compositionally biased region" description="Basic and acidic residues" evidence="7">
    <location>
        <begin position="321"/>
        <end position="331"/>
    </location>
</feature>
<evidence type="ECO:0000313" key="9">
    <source>
        <dbReference type="EMBL" id="CAF1648690.1"/>
    </source>
</evidence>
<sequence>MTECYSARCQQDRKLARREFNKWTKNVLLQIGLETISKNHFEFDVNIFQDKDEEQVAVDFNADQECLFCLNRQEYLGSKKHLSRSNEHPHHFIKEPVVDDEENAPLDLSLKSTTSHSPLITSNHRTNVKHRPMFDIKSDMPSIYGQEEFDRFMSEMIASQLEFSPQAYMNLNLFPTSPTIPILHSQPPKKKSSISQDNRIAQLAKQMAYERMLQEIESQRHPSSVNKKSKSSSNHSSSVLTESFHVNHLLNDVMMRILHEMFEKQKQQQQTATTSTSQPRASRKGELLFVKKQNINNDEQYNPNIFNHFNNNNNNNNHHSNSNEKSQKCVDKVNPSSSSSSSASSVSLTSSSSIHKKSKHKSKSHQSTSYIPKGRSVDIINNNNKVNIGNDGKQIRPKRGQYRRYESEQLAKAVAAVLSNEMSVHKAGSYFGVPHSTLEYKVKERNTKTSSTTKPKHESTSINDNDSNVMSQGGDNDDEDDDKSSKGLGSCIPFSNSNLNEVDDENDSNDADDDLEECLN</sequence>
<dbReference type="GO" id="GO:0006357">
    <property type="term" value="P:regulation of transcription by RNA polymerase II"/>
    <property type="evidence" value="ECO:0007669"/>
    <property type="project" value="TreeGrafter"/>
</dbReference>
<dbReference type="PANTHER" id="PTHR21545:SF13">
    <property type="entry name" value="ECDYSONE-INDUCED PROTEIN 93F, ISOFORM C"/>
    <property type="match status" value="1"/>
</dbReference>
<feature type="compositionally biased region" description="Low complexity" evidence="7">
    <location>
        <begin position="486"/>
        <end position="500"/>
    </location>
</feature>
<gene>
    <name evidence="9" type="ORF">XAT740_LOCUS54567</name>
</gene>
<evidence type="ECO:0000313" key="10">
    <source>
        <dbReference type="Proteomes" id="UP000663828"/>
    </source>
</evidence>
<feature type="DNA-binding region" description="H-T-H motif" evidence="6">
    <location>
        <begin position="424"/>
        <end position="444"/>
    </location>
</feature>
<feature type="compositionally biased region" description="Low complexity" evidence="7">
    <location>
        <begin position="302"/>
        <end position="320"/>
    </location>
</feature>
<name>A0A816EKE3_ADIRI</name>
<keyword evidence="2" id="KW-0805">Transcription regulation</keyword>
<evidence type="ECO:0000256" key="4">
    <source>
        <dbReference type="ARBA" id="ARBA00023163"/>
    </source>
</evidence>
<organism evidence="9 10">
    <name type="scientific">Adineta ricciae</name>
    <name type="common">Rotifer</name>
    <dbReference type="NCBI Taxonomy" id="249248"/>
    <lineage>
        <taxon>Eukaryota</taxon>
        <taxon>Metazoa</taxon>
        <taxon>Spiralia</taxon>
        <taxon>Gnathifera</taxon>
        <taxon>Rotifera</taxon>
        <taxon>Eurotatoria</taxon>
        <taxon>Bdelloidea</taxon>
        <taxon>Adinetida</taxon>
        <taxon>Adinetidae</taxon>
        <taxon>Adineta</taxon>
    </lineage>
</organism>
<evidence type="ECO:0000259" key="8">
    <source>
        <dbReference type="PROSITE" id="PS50960"/>
    </source>
</evidence>
<feature type="region of interest" description="Disordered" evidence="7">
    <location>
        <begin position="299"/>
        <end position="400"/>
    </location>
</feature>
<dbReference type="GO" id="GO:0005634">
    <property type="term" value="C:nucleus"/>
    <property type="evidence" value="ECO:0007669"/>
    <property type="project" value="UniProtKB-SubCell"/>
</dbReference>
<feature type="compositionally biased region" description="Low complexity" evidence="7">
    <location>
        <begin position="336"/>
        <end position="353"/>
    </location>
</feature>
<comment type="caution">
    <text evidence="9">The sequence shown here is derived from an EMBL/GenBank/DDBJ whole genome shotgun (WGS) entry which is preliminary data.</text>
</comment>
<dbReference type="InterPro" id="IPR009057">
    <property type="entry name" value="Homeodomain-like_sf"/>
</dbReference>
<protein>
    <recommendedName>
        <fullName evidence="8">HTH psq-type domain-containing protein</fullName>
    </recommendedName>
</protein>
<evidence type="ECO:0000256" key="7">
    <source>
        <dbReference type="SAM" id="MobiDB-lite"/>
    </source>
</evidence>
<feature type="compositionally biased region" description="Low complexity" evidence="7">
    <location>
        <begin position="223"/>
        <end position="239"/>
    </location>
</feature>
<feature type="compositionally biased region" description="Basic residues" evidence="7">
    <location>
        <begin position="354"/>
        <end position="364"/>
    </location>
</feature>
<dbReference type="FunFam" id="1.10.10.60:FF:000019">
    <property type="entry name" value="Ligand-dependent corepressor isoform 1"/>
    <property type="match status" value="1"/>
</dbReference>
<evidence type="ECO:0000256" key="6">
    <source>
        <dbReference type="PROSITE-ProRule" id="PRU00320"/>
    </source>
</evidence>
<feature type="compositionally biased region" description="Polar residues" evidence="7">
    <location>
        <begin position="460"/>
        <end position="470"/>
    </location>
</feature>
<feature type="region of interest" description="Disordered" evidence="7">
    <location>
        <begin position="444"/>
        <end position="520"/>
    </location>
</feature>